<dbReference type="Proteomes" id="UP001155034">
    <property type="component" value="Unassembled WGS sequence"/>
</dbReference>
<sequence length="115" mass="13188">MIGLDTGYFFRLAEKTDQSIELLHTAMEEEREVVAHAIAIYELLRPRMRGSLDPAIVDLVLGHRPAFRWVETDTYDMLRPGAGISHGMGVRPDRGDSELPRERPERSEEVVLDWK</sequence>
<feature type="compositionally biased region" description="Basic and acidic residues" evidence="1">
    <location>
        <begin position="91"/>
        <end position="115"/>
    </location>
</feature>
<evidence type="ECO:0000313" key="3">
    <source>
        <dbReference type="EMBL" id="MCS4159320.1"/>
    </source>
</evidence>
<dbReference type="AlphaFoldDB" id="A0A9X2U300"/>
<feature type="region of interest" description="Disordered" evidence="1">
    <location>
        <begin position="81"/>
        <end position="115"/>
    </location>
</feature>
<protein>
    <submittedName>
        <fullName evidence="2">Uncharacterized protein</fullName>
    </submittedName>
</protein>
<reference evidence="2" key="1">
    <citation type="submission" date="2022-08" db="EMBL/GenBank/DDBJ databases">
        <title>Genomic Encyclopedia of Type Strains, Phase V (KMG-V): Genome sequencing to study the core and pangenomes of soil and plant-associated prokaryotes.</title>
        <authorList>
            <person name="Whitman W."/>
        </authorList>
    </citation>
    <scope>NUCLEOTIDE SEQUENCE</scope>
    <source>
        <strain evidence="2">SP2016B</strain>
        <strain evidence="3">SP3002</strain>
    </source>
</reference>
<evidence type="ECO:0000256" key="1">
    <source>
        <dbReference type="SAM" id="MobiDB-lite"/>
    </source>
</evidence>
<dbReference type="Proteomes" id="UP001155110">
    <property type="component" value="Unassembled WGS sequence"/>
</dbReference>
<evidence type="ECO:0000313" key="2">
    <source>
        <dbReference type="EMBL" id="MCS3864691.1"/>
    </source>
</evidence>
<accession>A0A9X2U300</accession>
<dbReference type="RefSeq" id="WP_251923581.1">
    <property type="nucleotide sequence ID" value="NZ_CALTSG010000031.1"/>
</dbReference>
<evidence type="ECO:0000313" key="4">
    <source>
        <dbReference type="Proteomes" id="UP001155034"/>
    </source>
</evidence>
<proteinExistence type="predicted"/>
<dbReference type="EMBL" id="JANTYZ010000002">
    <property type="protein sequence ID" value="MCS3864691.1"/>
    <property type="molecule type" value="Genomic_DNA"/>
</dbReference>
<dbReference type="EMBL" id="JANTZM010000024">
    <property type="protein sequence ID" value="MCS4159320.1"/>
    <property type="molecule type" value="Genomic_DNA"/>
</dbReference>
<name>A0A9X2U300_9BACT</name>
<organism evidence="2 4">
    <name type="scientific">Salinibacter ruber</name>
    <dbReference type="NCBI Taxonomy" id="146919"/>
    <lineage>
        <taxon>Bacteria</taxon>
        <taxon>Pseudomonadati</taxon>
        <taxon>Rhodothermota</taxon>
        <taxon>Rhodothermia</taxon>
        <taxon>Rhodothermales</taxon>
        <taxon>Salinibacteraceae</taxon>
        <taxon>Salinibacter</taxon>
    </lineage>
</organism>
<gene>
    <name evidence="2" type="ORF">GGP82_001237</name>
    <name evidence="3" type="ORF">GGP99_003311</name>
</gene>
<comment type="caution">
    <text evidence="2">The sequence shown here is derived from an EMBL/GenBank/DDBJ whole genome shotgun (WGS) entry which is preliminary data.</text>
</comment>